<proteinExistence type="predicted"/>
<accession>A0A3S5AH16</accession>
<sequence>MSTVEKILRNGPASSRELTAVLGISQPTLSRRIRDLARSVLVIDKGRSTRYALRREVAGESYFPLYQIDKLGKAHLFATLYSLYPADSCAVFDEQSGEWQLYDGLPWYLNDLRPVGFLGRAWGKAVARQLKLPEDVLQWNEEQRLVALCHYGEDMSGDLLPGAESYQRWLTRAAEIPVPMAGKAKYYATLSARALAGN</sequence>
<dbReference type="InterPro" id="IPR036388">
    <property type="entry name" value="WH-like_DNA-bd_sf"/>
</dbReference>
<name>A0A3S5AH16_SERFO</name>
<protein>
    <submittedName>
        <fullName evidence="1">Putative DNA-binding transcriptional regulator</fullName>
    </submittedName>
</protein>
<organism evidence="1 2">
    <name type="scientific">Serratia fonticola</name>
    <dbReference type="NCBI Taxonomy" id="47917"/>
    <lineage>
        <taxon>Bacteria</taxon>
        <taxon>Pseudomonadati</taxon>
        <taxon>Pseudomonadota</taxon>
        <taxon>Gammaproteobacteria</taxon>
        <taxon>Enterobacterales</taxon>
        <taxon>Yersiniaceae</taxon>
        <taxon>Serratia</taxon>
    </lineage>
</organism>
<dbReference type="GO" id="GO:0006355">
    <property type="term" value="P:regulation of DNA-templated transcription"/>
    <property type="evidence" value="ECO:0007669"/>
    <property type="project" value="UniProtKB-ARBA"/>
</dbReference>
<dbReference type="EMBL" id="LR134492">
    <property type="protein sequence ID" value="VEI63420.1"/>
    <property type="molecule type" value="Genomic_DNA"/>
</dbReference>
<dbReference type="AlphaFoldDB" id="A0A3S5AH16"/>
<dbReference type="Pfam" id="PF13412">
    <property type="entry name" value="HTH_24"/>
    <property type="match status" value="1"/>
</dbReference>
<dbReference type="Gene3D" id="1.10.10.10">
    <property type="entry name" value="Winged helix-like DNA-binding domain superfamily/Winged helix DNA-binding domain"/>
    <property type="match status" value="1"/>
</dbReference>
<evidence type="ECO:0000313" key="2">
    <source>
        <dbReference type="Proteomes" id="UP000270487"/>
    </source>
</evidence>
<keyword evidence="1" id="KW-0238">DNA-binding</keyword>
<dbReference type="CDD" id="cd00090">
    <property type="entry name" value="HTH_ARSR"/>
    <property type="match status" value="1"/>
</dbReference>
<reference evidence="1 2" key="1">
    <citation type="submission" date="2018-12" db="EMBL/GenBank/DDBJ databases">
        <authorList>
            <consortium name="Pathogen Informatics"/>
        </authorList>
    </citation>
    <scope>NUCLEOTIDE SEQUENCE [LARGE SCALE GENOMIC DNA]</scope>
    <source>
        <strain evidence="1 2">NCTC13193</strain>
    </source>
</reference>
<dbReference type="Proteomes" id="UP000270487">
    <property type="component" value="Chromosome"/>
</dbReference>
<dbReference type="InterPro" id="IPR036390">
    <property type="entry name" value="WH_DNA-bd_sf"/>
</dbReference>
<dbReference type="GO" id="GO:0003677">
    <property type="term" value="F:DNA binding"/>
    <property type="evidence" value="ECO:0007669"/>
    <property type="project" value="UniProtKB-KW"/>
</dbReference>
<gene>
    <name evidence="1" type="ORF">NCTC13193_00765</name>
</gene>
<dbReference type="SUPFAM" id="SSF46785">
    <property type="entry name" value="Winged helix' DNA-binding domain"/>
    <property type="match status" value="1"/>
</dbReference>
<evidence type="ECO:0000313" key="1">
    <source>
        <dbReference type="EMBL" id="VEI63420.1"/>
    </source>
</evidence>
<dbReference type="InterPro" id="IPR011991">
    <property type="entry name" value="ArsR-like_HTH"/>
</dbReference>